<accession>A0ABR2U9L0</accession>
<evidence type="ECO:0000313" key="3">
    <source>
        <dbReference type="Proteomes" id="UP001396334"/>
    </source>
</evidence>
<protein>
    <recommendedName>
        <fullName evidence="1">Reverse transcriptase zinc-binding domain-containing protein</fullName>
    </recommendedName>
</protein>
<dbReference type="Proteomes" id="UP001396334">
    <property type="component" value="Unassembled WGS sequence"/>
</dbReference>
<name>A0ABR2U9L0_9ROSI</name>
<sequence length="122" mass="13547">MGLGASIFTPSSASVKENCSSAPSESCLGDKHFGLALGGKQTFSTRSAYRVLCPRVLENAHSSWRIIWALQVPQRIRVFMWLVMREALLTNVECTRRHLSPSGICQLCNREDEAVLHVLRGC</sequence>
<organism evidence="2 3">
    <name type="scientific">Hibiscus sabdariffa</name>
    <name type="common">roselle</name>
    <dbReference type="NCBI Taxonomy" id="183260"/>
    <lineage>
        <taxon>Eukaryota</taxon>
        <taxon>Viridiplantae</taxon>
        <taxon>Streptophyta</taxon>
        <taxon>Embryophyta</taxon>
        <taxon>Tracheophyta</taxon>
        <taxon>Spermatophyta</taxon>
        <taxon>Magnoliopsida</taxon>
        <taxon>eudicotyledons</taxon>
        <taxon>Gunneridae</taxon>
        <taxon>Pentapetalae</taxon>
        <taxon>rosids</taxon>
        <taxon>malvids</taxon>
        <taxon>Malvales</taxon>
        <taxon>Malvaceae</taxon>
        <taxon>Malvoideae</taxon>
        <taxon>Hibiscus</taxon>
    </lineage>
</organism>
<keyword evidence="3" id="KW-1185">Reference proteome</keyword>
<evidence type="ECO:0000313" key="2">
    <source>
        <dbReference type="EMBL" id="KAK9046129.1"/>
    </source>
</evidence>
<dbReference type="EMBL" id="JBBPBN010000001">
    <property type="protein sequence ID" value="KAK9046129.1"/>
    <property type="molecule type" value="Genomic_DNA"/>
</dbReference>
<dbReference type="InterPro" id="IPR026960">
    <property type="entry name" value="RVT-Znf"/>
</dbReference>
<feature type="domain" description="Reverse transcriptase zinc-binding" evidence="1">
    <location>
        <begin position="43"/>
        <end position="122"/>
    </location>
</feature>
<evidence type="ECO:0000259" key="1">
    <source>
        <dbReference type="Pfam" id="PF13966"/>
    </source>
</evidence>
<reference evidence="2 3" key="1">
    <citation type="journal article" date="2024" name="G3 (Bethesda)">
        <title>Genome assembly of Hibiscus sabdariffa L. provides insights into metabolisms of medicinal natural products.</title>
        <authorList>
            <person name="Kim T."/>
        </authorList>
    </citation>
    <scope>NUCLEOTIDE SEQUENCE [LARGE SCALE GENOMIC DNA]</scope>
    <source>
        <strain evidence="2">TK-2024</strain>
        <tissue evidence="2">Old leaves</tissue>
    </source>
</reference>
<comment type="caution">
    <text evidence="2">The sequence shown here is derived from an EMBL/GenBank/DDBJ whole genome shotgun (WGS) entry which is preliminary data.</text>
</comment>
<gene>
    <name evidence="2" type="ORF">V6N11_052029</name>
</gene>
<proteinExistence type="predicted"/>
<dbReference type="Pfam" id="PF13966">
    <property type="entry name" value="zf-RVT"/>
    <property type="match status" value="1"/>
</dbReference>